<keyword evidence="9 10" id="KW-0472">Membrane</keyword>
<keyword evidence="7" id="KW-1133">Transmembrane helix</keyword>
<dbReference type="PROSITE" id="PS50920">
    <property type="entry name" value="SOLCAR"/>
    <property type="match status" value="2"/>
</dbReference>
<dbReference type="EMBL" id="ACPB03017506">
    <property type="status" value="NOT_ANNOTATED_CDS"/>
    <property type="molecule type" value="Genomic_DNA"/>
</dbReference>
<comment type="similarity">
    <text evidence="2 11">Belongs to the mitochondrial carrier (TC 2.A.29) family.</text>
</comment>
<name>T1I4H5_RHOPR</name>
<dbReference type="InterPro" id="IPR052465">
    <property type="entry name" value="Mito_NAD+_Carrier"/>
</dbReference>
<comment type="subcellular location">
    <subcellularLocation>
        <location evidence="1">Mitochondrion inner membrane</location>
        <topology evidence="1">Multi-pass membrane protein</topology>
    </subcellularLocation>
</comment>
<evidence type="ECO:0000256" key="6">
    <source>
        <dbReference type="ARBA" id="ARBA00022792"/>
    </source>
</evidence>
<evidence type="ECO:0000256" key="4">
    <source>
        <dbReference type="ARBA" id="ARBA00022692"/>
    </source>
</evidence>
<dbReference type="GO" id="GO:0051724">
    <property type="term" value="F:NAD transmembrane transporter activity"/>
    <property type="evidence" value="ECO:0007669"/>
    <property type="project" value="TreeGrafter"/>
</dbReference>
<dbReference type="EnsemblMetazoa" id="RPRC011194-RA">
    <property type="protein sequence ID" value="RPRC011194-PA"/>
    <property type="gene ID" value="RPRC011194"/>
</dbReference>
<evidence type="ECO:0000256" key="5">
    <source>
        <dbReference type="ARBA" id="ARBA00022737"/>
    </source>
</evidence>
<dbReference type="VEuPathDB" id="VectorBase:RPRC011194"/>
<sequence>MGPLSKELSGLKQYGFRSSSDYKEFICGWGAAAINILVTFPLNKVIFRQMLHNVSTVAAVKQIAGEGLIHLYRGVLPPLMQKSVSVSIMFGMYDKCKKPLAESNMHPYLVKIVAAITAGTIESVLVPFERIQTLLQHERYHKHLINMKDTVSFLWKNHGFTEFYRGLTPVLMRNGPSNACFFLLRDEAMQRFPEPTTIPGRMLNQFAIGAMIGAFCSTTFYPCNVLKVHMQRKIGGPFQSVPFAIKEIYKERGSARAFFRGVHLNYTRSCISWGVINVAYEGLKRIL</sequence>
<keyword evidence="13" id="KW-1185">Reference proteome</keyword>
<dbReference type="PANTHER" id="PTHR46131:SF1">
    <property type="entry name" value="SD08549P"/>
    <property type="match status" value="1"/>
</dbReference>
<dbReference type="InParanoid" id="T1I4H5"/>
<evidence type="ECO:0000256" key="9">
    <source>
        <dbReference type="ARBA" id="ARBA00023136"/>
    </source>
</evidence>
<dbReference type="Gene3D" id="1.50.40.10">
    <property type="entry name" value="Mitochondrial carrier domain"/>
    <property type="match status" value="1"/>
</dbReference>
<dbReference type="PANTHER" id="PTHR46131">
    <property type="entry name" value="SD08549P"/>
    <property type="match status" value="1"/>
</dbReference>
<dbReference type="STRING" id="13249.T1I4H5"/>
<evidence type="ECO:0000256" key="10">
    <source>
        <dbReference type="PROSITE-ProRule" id="PRU00282"/>
    </source>
</evidence>
<evidence type="ECO:0000313" key="12">
    <source>
        <dbReference type="EnsemblMetazoa" id="RPRC011194-PA"/>
    </source>
</evidence>
<dbReference type="OMA" id="GCAFNTG"/>
<evidence type="ECO:0000256" key="3">
    <source>
        <dbReference type="ARBA" id="ARBA00022448"/>
    </source>
</evidence>
<keyword evidence="6" id="KW-0999">Mitochondrion inner membrane</keyword>
<dbReference type="SUPFAM" id="SSF103506">
    <property type="entry name" value="Mitochondrial carrier"/>
    <property type="match status" value="1"/>
</dbReference>
<dbReference type="GO" id="GO:0005743">
    <property type="term" value="C:mitochondrial inner membrane"/>
    <property type="evidence" value="ECO:0007669"/>
    <property type="project" value="UniProtKB-SubCell"/>
</dbReference>
<dbReference type="InterPro" id="IPR023395">
    <property type="entry name" value="MCP_dom_sf"/>
</dbReference>
<keyword evidence="8" id="KW-0496">Mitochondrion</keyword>
<keyword evidence="3 11" id="KW-0813">Transport</keyword>
<evidence type="ECO:0000313" key="13">
    <source>
        <dbReference type="Proteomes" id="UP000015103"/>
    </source>
</evidence>
<dbReference type="Pfam" id="PF00153">
    <property type="entry name" value="Mito_carr"/>
    <property type="match status" value="3"/>
</dbReference>
<evidence type="ECO:0000256" key="11">
    <source>
        <dbReference type="RuleBase" id="RU000488"/>
    </source>
</evidence>
<evidence type="ECO:0000256" key="1">
    <source>
        <dbReference type="ARBA" id="ARBA00004448"/>
    </source>
</evidence>
<dbReference type="AlphaFoldDB" id="T1I4H5"/>
<proteinExistence type="inferred from homology"/>
<dbReference type="Proteomes" id="UP000015103">
    <property type="component" value="Unassembled WGS sequence"/>
</dbReference>
<evidence type="ECO:0000256" key="7">
    <source>
        <dbReference type="ARBA" id="ARBA00022989"/>
    </source>
</evidence>
<dbReference type="InterPro" id="IPR018108">
    <property type="entry name" value="MCP_transmembrane"/>
</dbReference>
<organism evidence="12 13">
    <name type="scientific">Rhodnius prolixus</name>
    <name type="common">Triatomid bug</name>
    <dbReference type="NCBI Taxonomy" id="13249"/>
    <lineage>
        <taxon>Eukaryota</taxon>
        <taxon>Metazoa</taxon>
        <taxon>Ecdysozoa</taxon>
        <taxon>Arthropoda</taxon>
        <taxon>Hexapoda</taxon>
        <taxon>Insecta</taxon>
        <taxon>Pterygota</taxon>
        <taxon>Neoptera</taxon>
        <taxon>Paraneoptera</taxon>
        <taxon>Hemiptera</taxon>
        <taxon>Heteroptera</taxon>
        <taxon>Panheteroptera</taxon>
        <taxon>Cimicomorpha</taxon>
        <taxon>Reduviidae</taxon>
        <taxon>Triatominae</taxon>
        <taxon>Rhodnius</taxon>
    </lineage>
</organism>
<dbReference type="FunCoup" id="T1I4H5">
    <property type="interactions" value="1067"/>
</dbReference>
<keyword evidence="4 10" id="KW-0812">Transmembrane</keyword>
<reference evidence="12" key="1">
    <citation type="submission" date="2015-05" db="UniProtKB">
        <authorList>
            <consortium name="EnsemblMetazoa"/>
        </authorList>
    </citation>
    <scope>IDENTIFICATION</scope>
</reference>
<evidence type="ECO:0000256" key="2">
    <source>
        <dbReference type="ARBA" id="ARBA00006375"/>
    </source>
</evidence>
<keyword evidence="5" id="KW-0677">Repeat</keyword>
<dbReference type="RefSeq" id="XP_073972045.1">
    <property type="nucleotide sequence ID" value="XM_074115944.1"/>
</dbReference>
<dbReference type="eggNOG" id="KOG1519">
    <property type="taxonomic scope" value="Eukaryota"/>
</dbReference>
<evidence type="ECO:0000256" key="8">
    <source>
        <dbReference type="ARBA" id="ARBA00023128"/>
    </source>
</evidence>
<protein>
    <submittedName>
        <fullName evidence="12">Uncharacterized protein</fullName>
    </submittedName>
</protein>
<accession>T1I4H5</accession>
<dbReference type="HOGENOM" id="CLU_061821_0_0_1"/>
<dbReference type="GeneID" id="141447955"/>
<feature type="repeat" description="Solcar" evidence="10">
    <location>
        <begin position="106"/>
        <end position="191"/>
    </location>
</feature>
<feature type="repeat" description="Solcar" evidence="10">
    <location>
        <begin position="19"/>
        <end position="99"/>
    </location>
</feature>